<dbReference type="InterPro" id="IPR016024">
    <property type="entry name" value="ARM-type_fold"/>
</dbReference>
<dbReference type="InterPro" id="IPR011989">
    <property type="entry name" value="ARM-like"/>
</dbReference>
<dbReference type="EMBL" id="MVHR01000015">
    <property type="protein sequence ID" value="ORA73431.1"/>
    <property type="molecule type" value="Genomic_DNA"/>
</dbReference>
<dbReference type="InterPro" id="IPR037099">
    <property type="entry name" value="Fum_R/Succ_DH_flav-like_C_sf"/>
</dbReference>
<dbReference type="InterPro" id="IPR015939">
    <property type="entry name" value="Fum_Rdtase/Succ_DH_flav-like_C"/>
</dbReference>
<sequence length="893" mass="95543">MDIPDLAPARLDCDVLVIGGGTAGTMAALSAAEHGARVLLLEKAHVRHSGALAMGMDGVNNAVIPGKAEPEDYVAEITRANDGIVNQRTVYQTATRGFAMVQRLERYGVKFEKDEHGEYAVRRVHRSGSYVLPMPEGKDVKKALYRVLRQRSMRERIRIENRLMPVRVLVQDGRAVGAAALQTRTGEFVAVGAKAVILATGACGRLGLPASGYLYGTYENPTNAGDGYAMAYHAGAELSGIECFQVNPLIKDYNGPACAYVANPFGGYQVNAHGERFVDSDYWSGQMMAEVKSEIDSARGPIYLKVSHLSDETLTALENILHTTERPTRGTFHANRGHDYRTHDVEMHISEIGLCSGHSASGVWVDEHARTTVPGLYAAGDLACVPHNYMIGAFVFGDLAGTHAASTLSEVAAPQRLPAEQLRAAHELIYRPLRHPDGPPQPQVEYKLRRFVNDYVAPPKTAAKLSLAVRAFDRMRDEIAEMGARNRHELMRAVEVSFIRDCAEMAARSSLTRTESRWGLYHDRADLPVRDDAQWGYHLNLLQGPDGRMAFLKRPVAPYFVPVPELDGLPPVDQTVHRVAQPPLIGGQAPATTRSRVASAATAFEPPSPRIAEVLALEEPTIAGLGPYLVDPDPGVRRTAVATLAEHIPDGYGPALFAALDDADAAVRRIGAEGIRELVEVLPDPAGARAYLGSRDTLVRAAAVYLLAARRAGDAGQYRRALDDPDHRVRIEAVRALVSVDDVAGVVAATADENREVRIAAAAGLATLRGGGDAVSALLADPDPLVRAAALAALGEIGCGDGDLDAVERALRAPAWQVREGAARALAGAAAEPAVPLLSGAVADAHLDVRKAAVLSLTQWAGEPAARDALAIALKDGDADVRAYARRALAQGG</sequence>
<feature type="domain" description="Fumarate reductase/succinate dehydrogenase flavoprotein-like C-terminal" evidence="4">
    <location>
        <begin position="447"/>
        <end position="559"/>
    </location>
</feature>
<evidence type="ECO:0000259" key="3">
    <source>
        <dbReference type="Pfam" id="PF00890"/>
    </source>
</evidence>
<dbReference type="PANTHER" id="PTHR11632">
    <property type="entry name" value="SUCCINATE DEHYDROGENASE 2 FLAVOPROTEIN SUBUNIT"/>
    <property type="match status" value="1"/>
</dbReference>
<gene>
    <name evidence="5" type="ORF">BST25_12180</name>
</gene>
<evidence type="ECO:0000313" key="6">
    <source>
        <dbReference type="Proteomes" id="UP000192566"/>
    </source>
</evidence>
<dbReference type="GO" id="GO:0009061">
    <property type="term" value="P:anaerobic respiration"/>
    <property type="evidence" value="ECO:0007669"/>
    <property type="project" value="TreeGrafter"/>
</dbReference>
<keyword evidence="1" id="KW-0285">Flavoprotein</keyword>
<dbReference type="SMART" id="SM00567">
    <property type="entry name" value="EZ_HEAT"/>
    <property type="match status" value="4"/>
</dbReference>
<dbReference type="OrthoDB" id="9805351at2"/>
<dbReference type="Proteomes" id="UP000192566">
    <property type="component" value="Unassembled WGS sequence"/>
</dbReference>
<dbReference type="Pfam" id="PF02910">
    <property type="entry name" value="Succ_DH_flav_C"/>
    <property type="match status" value="1"/>
</dbReference>
<dbReference type="InterPro" id="IPR036188">
    <property type="entry name" value="FAD/NAD-bd_sf"/>
</dbReference>
<evidence type="ECO:0000259" key="4">
    <source>
        <dbReference type="Pfam" id="PF02910"/>
    </source>
</evidence>
<keyword evidence="2" id="KW-0560">Oxidoreductase</keyword>
<dbReference type="Gene3D" id="3.50.50.60">
    <property type="entry name" value="FAD/NAD(P)-binding domain"/>
    <property type="match status" value="2"/>
</dbReference>
<dbReference type="PANTHER" id="PTHR11632:SF73">
    <property type="entry name" value="BLR3196 PROTEIN"/>
    <property type="match status" value="1"/>
</dbReference>
<dbReference type="SUPFAM" id="SSF46977">
    <property type="entry name" value="Succinate dehydrogenase/fumarate reductase flavoprotein C-terminal domain"/>
    <property type="match status" value="1"/>
</dbReference>
<feature type="domain" description="FAD-dependent oxidoreductase 2 FAD-binding" evidence="3">
    <location>
        <begin position="14"/>
        <end position="385"/>
    </location>
</feature>
<dbReference type="GO" id="GO:0009055">
    <property type="term" value="F:electron transfer activity"/>
    <property type="evidence" value="ECO:0007669"/>
    <property type="project" value="TreeGrafter"/>
</dbReference>
<evidence type="ECO:0000256" key="2">
    <source>
        <dbReference type="ARBA" id="ARBA00023002"/>
    </source>
</evidence>
<dbReference type="Gene3D" id="1.25.10.10">
    <property type="entry name" value="Leucine-rich Repeat Variant"/>
    <property type="match status" value="2"/>
</dbReference>
<dbReference type="PRINTS" id="PR00411">
    <property type="entry name" value="PNDRDTASEI"/>
</dbReference>
<dbReference type="NCBIfam" id="NF010374">
    <property type="entry name" value="PRK13800.1"/>
    <property type="match status" value="1"/>
</dbReference>
<protein>
    <submittedName>
        <fullName evidence="5">Fumarate reductase/succinate dehydrogenase flavoprotein subunit</fullName>
    </submittedName>
</protein>
<dbReference type="GO" id="GO:0005886">
    <property type="term" value="C:plasma membrane"/>
    <property type="evidence" value="ECO:0007669"/>
    <property type="project" value="TreeGrafter"/>
</dbReference>
<dbReference type="NCBIfam" id="NF006131">
    <property type="entry name" value="PRK08275.1"/>
    <property type="match status" value="1"/>
</dbReference>
<proteinExistence type="predicted"/>
<keyword evidence="6" id="KW-1185">Reference proteome</keyword>
<reference evidence="5 6" key="1">
    <citation type="submission" date="2017-02" db="EMBL/GenBank/DDBJ databases">
        <title>The new phylogeny of genus Mycobacterium.</title>
        <authorList>
            <person name="Tortoli E."/>
            <person name="Trovato A."/>
            <person name="Cirillo D.M."/>
        </authorList>
    </citation>
    <scope>NUCLEOTIDE SEQUENCE [LARGE SCALE GENOMIC DNA]</scope>
    <source>
        <strain evidence="5 6">DSM 44471</strain>
    </source>
</reference>
<dbReference type="InterPro" id="IPR030664">
    <property type="entry name" value="SdhA/FrdA/AprA"/>
</dbReference>
<accession>A0A1X0DM05</accession>
<dbReference type="SUPFAM" id="SSF48371">
    <property type="entry name" value="ARM repeat"/>
    <property type="match status" value="1"/>
</dbReference>
<name>A0A1X0DM05_MYCHE</name>
<dbReference type="AlphaFoldDB" id="A0A1X0DM05"/>
<dbReference type="STRING" id="53376.BST25_12180"/>
<dbReference type="GO" id="GO:0050660">
    <property type="term" value="F:flavin adenine dinucleotide binding"/>
    <property type="evidence" value="ECO:0007669"/>
    <property type="project" value="TreeGrafter"/>
</dbReference>
<dbReference type="GO" id="GO:0000104">
    <property type="term" value="F:succinate dehydrogenase activity"/>
    <property type="evidence" value="ECO:0007669"/>
    <property type="project" value="TreeGrafter"/>
</dbReference>
<dbReference type="InterPro" id="IPR003953">
    <property type="entry name" value="FAD-dep_OxRdtase_2_FAD-bd"/>
</dbReference>
<organism evidence="5 6">
    <name type="scientific">Mycobacterium heidelbergense</name>
    <dbReference type="NCBI Taxonomy" id="53376"/>
    <lineage>
        <taxon>Bacteria</taxon>
        <taxon>Bacillati</taxon>
        <taxon>Actinomycetota</taxon>
        <taxon>Actinomycetes</taxon>
        <taxon>Mycobacteriales</taxon>
        <taxon>Mycobacteriaceae</taxon>
        <taxon>Mycobacterium</taxon>
        <taxon>Mycobacterium simiae complex</taxon>
    </lineage>
</organism>
<dbReference type="InterPro" id="IPR004155">
    <property type="entry name" value="PBS_lyase_HEAT"/>
</dbReference>
<dbReference type="SUPFAM" id="SSF51905">
    <property type="entry name" value="FAD/NAD(P)-binding domain"/>
    <property type="match status" value="1"/>
</dbReference>
<dbReference type="Pfam" id="PF13646">
    <property type="entry name" value="HEAT_2"/>
    <property type="match status" value="1"/>
</dbReference>
<evidence type="ECO:0000313" key="5">
    <source>
        <dbReference type="EMBL" id="ORA73431.1"/>
    </source>
</evidence>
<dbReference type="PRINTS" id="PR00368">
    <property type="entry name" value="FADPNR"/>
</dbReference>
<comment type="caution">
    <text evidence="5">The sequence shown here is derived from an EMBL/GenBank/DDBJ whole genome shotgun (WGS) entry which is preliminary data.</text>
</comment>
<dbReference type="Pfam" id="PF00890">
    <property type="entry name" value="FAD_binding_2"/>
    <property type="match status" value="1"/>
</dbReference>
<evidence type="ECO:0000256" key="1">
    <source>
        <dbReference type="ARBA" id="ARBA00022630"/>
    </source>
</evidence>